<dbReference type="GO" id="GO:0051018">
    <property type="term" value="F:protein kinase A binding"/>
    <property type="evidence" value="ECO:0007669"/>
    <property type="project" value="TreeGrafter"/>
</dbReference>
<dbReference type="GO" id="GO:0005737">
    <property type="term" value="C:cytoplasm"/>
    <property type="evidence" value="ECO:0007669"/>
    <property type="project" value="TreeGrafter"/>
</dbReference>
<proteinExistence type="predicted"/>
<dbReference type="Proteomes" id="UP000812440">
    <property type="component" value="Chromosome 2"/>
</dbReference>
<evidence type="ECO:0000256" key="1">
    <source>
        <dbReference type="SAM" id="MobiDB-lite"/>
    </source>
</evidence>
<gene>
    <name evidence="2" type="ORF">GDO86_004193</name>
</gene>
<evidence type="ECO:0000313" key="2">
    <source>
        <dbReference type="EMBL" id="KAG8452291.1"/>
    </source>
</evidence>
<dbReference type="OrthoDB" id="9943913at2759"/>
<dbReference type="AlphaFoldDB" id="A0A8T2KCE8"/>
<protein>
    <recommendedName>
        <fullName evidence="4">A-kinase anchor protein 11</fullName>
    </recommendedName>
</protein>
<feature type="compositionally biased region" description="Basic and acidic residues" evidence="1">
    <location>
        <begin position="897"/>
        <end position="906"/>
    </location>
</feature>
<feature type="non-terminal residue" evidence="2">
    <location>
        <position position="1002"/>
    </location>
</feature>
<dbReference type="PANTHER" id="PTHR10226:SF3">
    <property type="entry name" value="A-KINASE ANCHOR PROTEIN 11"/>
    <property type="match status" value="1"/>
</dbReference>
<reference evidence="2" key="1">
    <citation type="thesis" date="2020" institute="ProQuest LLC" country="789 East Eisenhower Parkway, Ann Arbor, MI, USA">
        <title>Comparative Genomics and Chromosome Evolution.</title>
        <authorList>
            <person name="Mudd A.B."/>
        </authorList>
    </citation>
    <scope>NUCLEOTIDE SEQUENCE</scope>
    <source>
        <strain evidence="2">Female2</strain>
        <tissue evidence="2">Blood</tissue>
    </source>
</reference>
<organism evidence="2 3">
    <name type="scientific">Hymenochirus boettgeri</name>
    <name type="common">Congo dwarf clawed frog</name>
    <dbReference type="NCBI Taxonomy" id="247094"/>
    <lineage>
        <taxon>Eukaryota</taxon>
        <taxon>Metazoa</taxon>
        <taxon>Chordata</taxon>
        <taxon>Craniata</taxon>
        <taxon>Vertebrata</taxon>
        <taxon>Euteleostomi</taxon>
        <taxon>Amphibia</taxon>
        <taxon>Batrachia</taxon>
        <taxon>Anura</taxon>
        <taxon>Pipoidea</taxon>
        <taxon>Pipidae</taxon>
        <taxon>Pipinae</taxon>
        <taxon>Hymenochirus</taxon>
    </lineage>
</organism>
<feature type="region of interest" description="Disordered" evidence="1">
    <location>
        <begin position="839"/>
        <end position="906"/>
    </location>
</feature>
<keyword evidence="3" id="KW-1185">Reference proteome</keyword>
<feature type="compositionally biased region" description="Polar residues" evidence="1">
    <location>
        <begin position="839"/>
        <end position="873"/>
    </location>
</feature>
<sequence length="1002" mass="112039">ITNIRQEMQHLHFAKLNEDNENMKTFSVATMVDMIGNEASSKTRRSVEDYAECLVKKIVPSKNVFITEEQSKENFADDMAMSILQHSVGHASCTISDNKEFSKPMNGLLFTKDGGSTQDSGKWQNPSETIEKQLMISRSRQSQDSVFQNSLTVDKSIVYEDVNHKSRGIGNSNFTFNDISPCCINSKINIQNCETSYATMFGLPNCLSHINNLSSVMCSCGDYVIEDKADKQDSNVTLPDTPPPTPLCAYEISSEKSLRILSKKLKGHLANEFYPATPPPTPHLTALEQDNNRKDEFLLKVMRSLSEEAESSCSDGISEDYSDDIEVPEETAQYADYLSTNILAVATEMAASHLEDRATTKNLPLLCVLSDKWGYPAYMRNISEETVDTLYIYASGVAGEVLNDAKKAIGKRQDTQRKLSCDTLYCNFRKHKDCKTKERGIYTYINSKEADSTTLLLPQNNNVVGLTSKYPSCESVTEEYADHIIRVLKMEGGNSELIIDQYASRLVYRAVKSGLQQASKSIQLRCNRKVVPRRNSEANSTQEILRLLSIAQHQEQEKQRRRSISNHLYCEEPSSFGRDRHRSEFTGLLHFADLLAQTITCDVRRKLKMSSVSLPKSLTDSCLYTKTKNDDITGKLVKPALTKTLLPYSQKNKLYHSTGSLNDPGFKESTIQAIEQYACKVVDSTVEFSMETARHQALENKKKNKVSYIGKLSHSYGPACRVCSAKEQQSHTVSSCHFLLGPDVSRKMKQSSRSKHNACQKSRLFHHNIPKIHLELDKRAIFAEKIVNAAIEKAERDLSNTSLACDSGIGHDGISFADSLTAEIMLSAMKNIGHAVNLSSDSKDGSQSAESVTSQQTSASVGDDSTGSWSNLSFEDDHQDESSSFLHLSDSDGVEEKDEKQKTRPEGKLRKSLLIRNVDVGPYVSESQLRITLLWIVASEAGVSDLCFAESDRKEILAVARTLAEKQWNVGDLLRSVFRYCEITEKTSGFPKPLFEWLLENS</sequence>
<evidence type="ECO:0000313" key="3">
    <source>
        <dbReference type="Proteomes" id="UP000812440"/>
    </source>
</evidence>
<dbReference type="InterPro" id="IPR008382">
    <property type="entry name" value="SPHK1-interactor_AKAP_110"/>
</dbReference>
<evidence type="ECO:0008006" key="4">
    <source>
        <dbReference type="Google" id="ProtNLM"/>
    </source>
</evidence>
<dbReference type="GO" id="GO:0008104">
    <property type="term" value="P:intracellular protein localization"/>
    <property type="evidence" value="ECO:0007669"/>
    <property type="project" value="TreeGrafter"/>
</dbReference>
<dbReference type="PANTHER" id="PTHR10226">
    <property type="entry name" value="A KINASE ANCHOR PROTEIN"/>
    <property type="match status" value="1"/>
</dbReference>
<accession>A0A8T2KCE8</accession>
<comment type="caution">
    <text evidence="2">The sequence shown here is derived from an EMBL/GenBank/DDBJ whole genome shotgun (WGS) entry which is preliminary data.</text>
</comment>
<name>A0A8T2KCE8_9PIPI</name>
<dbReference type="EMBL" id="JAACNH010000002">
    <property type="protein sequence ID" value="KAG8452291.1"/>
    <property type="molecule type" value="Genomic_DNA"/>
</dbReference>